<dbReference type="RefSeq" id="WP_223791074.1">
    <property type="nucleotide sequence ID" value="NZ_JAIOUQ010000005.1"/>
</dbReference>
<sequence length="101" mass="12132">MTDFYIMVNESEKEFIDPMRVGDYSRDRELDFIESSTIFWYLMGAHENKEPNNQNTIYHGRWNGKKIRLIGKKHDKNQYNTIINNNEYTDITIEAHNEVEI</sequence>
<dbReference type="AlphaFoldDB" id="A0A8T5V174"/>
<gene>
    <name evidence="1" type="ORF">K8N75_05255</name>
</gene>
<evidence type="ECO:0000313" key="1">
    <source>
        <dbReference type="EMBL" id="MBZ2165445.1"/>
    </source>
</evidence>
<evidence type="ECO:0000313" key="2">
    <source>
        <dbReference type="Proteomes" id="UP000825933"/>
    </source>
</evidence>
<proteinExistence type="predicted"/>
<name>A0A8T5V174_9EURY</name>
<accession>A0A8T5V174</accession>
<organism evidence="1 2">
    <name type="scientific">Methanobacterium spitsbergense</name>
    <dbReference type="NCBI Taxonomy" id="2874285"/>
    <lineage>
        <taxon>Archaea</taxon>
        <taxon>Methanobacteriati</taxon>
        <taxon>Methanobacteriota</taxon>
        <taxon>Methanomada group</taxon>
        <taxon>Methanobacteria</taxon>
        <taxon>Methanobacteriales</taxon>
        <taxon>Methanobacteriaceae</taxon>
        <taxon>Methanobacterium</taxon>
    </lineage>
</organism>
<keyword evidence="2" id="KW-1185">Reference proteome</keyword>
<comment type="caution">
    <text evidence="1">The sequence shown here is derived from an EMBL/GenBank/DDBJ whole genome shotgun (WGS) entry which is preliminary data.</text>
</comment>
<dbReference type="Proteomes" id="UP000825933">
    <property type="component" value="Unassembled WGS sequence"/>
</dbReference>
<dbReference type="EMBL" id="JAIOUQ010000005">
    <property type="protein sequence ID" value="MBZ2165445.1"/>
    <property type="molecule type" value="Genomic_DNA"/>
</dbReference>
<reference evidence="2" key="1">
    <citation type="journal article" date="2022" name="Microbiol. Resour. Announc.">
        <title>Draft Genome Sequence of a Methanogenic Archaeon from West Spitsbergen Permafrost.</title>
        <authorList>
            <person name="Trubitsyn V."/>
            <person name="Rivkina E."/>
            <person name="Shcherbakova V."/>
        </authorList>
    </citation>
    <scope>NUCLEOTIDE SEQUENCE [LARGE SCALE GENOMIC DNA]</scope>
    <source>
        <strain evidence="2">VT</strain>
    </source>
</reference>
<protein>
    <submittedName>
        <fullName evidence="1">Uncharacterized protein</fullName>
    </submittedName>
</protein>